<comment type="caution">
    <text evidence="3">The sequence shown here is derived from an EMBL/GenBank/DDBJ whole genome shotgun (WGS) entry which is preliminary data.</text>
</comment>
<feature type="domain" description="DUF2147" evidence="2">
    <location>
        <begin position="24"/>
        <end position="136"/>
    </location>
</feature>
<evidence type="ECO:0000313" key="3">
    <source>
        <dbReference type="EMBL" id="MEN2786430.1"/>
    </source>
</evidence>
<dbReference type="PANTHER" id="PTHR36919">
    <property type="entry name" value="BLR1215 PROTEIN"/>
    <property type="match status" value="1"/>
</dbReference>
<keyword evidence="4" id="KW-1185">Reference proteome</keyword>
<dbReference type="Gene3D" id="2.40.128.520">
    <property type="match status" value="1"/>
</dbReference>
<evidence type="ECO:0000256" key="1">
    <source>
        <dbReference type="SAM" id="SignalP"/>
    </source>
</evidence>
<protein>
    <submittedName>
        <fullName evidence="3">DUF2147 domain-containing protein</fullName>
    </submittedName>
</protein>
<reference evidence="3 4" key="1">
    <citation type="submission" date="2024-05" db="EMBL/GenBank/DDBJ databases">
        <authorList>
            <person name="Liu Q."/>
            <person name="Xin Y.-H."/>
        </authorList>
    </citation>
    <scope>NUCLEOTIDE SEQUENCE [LARGE SCALE GENOMIC DNA]</scope>
    <source>
        <strain evidence="3 4">CGMCC 1.15349</strain>
    </source>
</reference>
<keyword evidence="1" id="KW-0732">Signal</keyword>
<feature type="signal peptide" evidence="1">
    <location>
        <begin position="1"/>
        <end position="19"/>
    </location>
</feature>
<dbReference type="RefSeq" id="WP_345864217.1">
    <property type="nucleotide sequence ID" value="NZ_JBDIMF010000002.1"/>
</dbReference>
<gene>
    <name evidence="3" type="ORF">ABC969_08360</name>
</gene>
<proteinExistence type="predicted"/>
<dbReference type="PANTHER" id="PTHR36919:SF2">
    <property type="entry name" value="BLL6627 PROTEIN"/>
    <property type="match status" value="1"/>
</dbReference>
<dbReference type="Proteomes" id="UP001404104">
    <property type="component" value="Unassembled WGS sequence"/>
</dbReference>
<evidence type="ECO:0000313" key="4">
    <source>
        <dbReference type="Proteomes" id="UP001404104"/>
    </source>
</evidence>
<feature type="chain" id="PRO_5045885221" evidence="1">
    <location>
        <begin position="20"/>
        <end position="138"/>
    </location>
</feature>
<organism evidence="3 4">
    <name type="scientific">Sphingomonas qilianensis</name>
    <dbReference type="NCBI Taxonomy" id="1736690"/>
    <lineage>
        <taxon>Bacteria</taxon>
        <taxon>Pseudomonadati</taxon>
        <taxon>Pseudomonadota</taxon>
        <taxon>Alphaproteobacteria</taxon>
        <taxon>Sphingomonadales</taxon>
        <taxon>Sphingomonadaceae</taxon>
        <taxon>Sphingomonas</taxon>
    </lineage>
</organism>
<name>A0ABU9XTH3_9SPHN</name>
<evidence type="ECO:0000259" key="2">
    <source>
        <dbReference type="Pfam" id="PF09917"/>
    </source>
</evidence>
<dbReference type="EMBL" id="JBDIMF010000002">
    <property type="protein sequence ID" value="MEN2786430.1"/>
    <property type="molecule type" value="Genomic_DNA"/>
</dbReference>
<sequence>MSLLIFAALLAGPTGAATAETVLGRWKTQTHNAIVEISRCGPSICGKILSSDALRANPAMKDSKNAAPALRSRPIQGMQMLSGFKHDGDGVWSAGQVYNAEDGKTYSGKITPLGASQLKLRGCVFFPLCKTQTWTRVR</sequence>
<dbReference type="Pfam" id="PF09917">
    <property type="entry name" value="DUF2147"/>
    <property type="match status" value="1"/>
</dbReference>
<dbReference type="InterPro" id="IPR019223">
    <property type="entry name" value="DUF2147"/>
</dbReference>
<accession>A0ABU9XTH3</accession>